<keyword evidence="3" id="KW-1185">Reference proteome</keyword>
<evidence type="ECO:0000256" key="1">
    <source>
        <dbReference type="SAM" id="MobiDB-lite"/>
    </source>
</evidence>
<evidence type="ECO:0000313" key="2">
    <source>
        <dbReference type="EMBL" id="KAI3938447.1"/>
    </source>
</evidence>
<dbReference type="Proteomes" id="UP001202328">
    <property type="component" value="Unassembled WGS sequence"/>
</dbReference>
<reference evidence="2" key="1">
    <citation type="submission" date="2022-04" db="EMBL/GenBank/DDBJ databases">
        <title>A functionally conserved STORR gene fusion in Papaver species that diverged 16.8 million years ago.</title>
        <authorList>
            <person name="Catania T."/>
        </authorList>
    </citation>
    <scope>NUCLEOTIDE SEQUENCE</scope>
    <source>
        <strain evidence="2">S-188037</strain>
    </source>
</reference>
<protein>
    <submittedName>
        <fullName evidence="2">Uncharacterized protein</fullName>
    </submittedName>
</protein>
<proteinExistence type="predicted"/>
<organism evidence="2 3">
    <name type="scientific">Papaver atlanticum</name>
    <dbReference type="NCBI Taxonomy" id="357466"/>
    <lineage>
        <taxon>Eukaryota</taxon>
        <taxon>Viridiplantae</taxon>
        <taxon>Streptophyta</taxon>
        <taxon>Embryophyta</taxon>
        <taxon>Tracheophyta</taxon>
        <taxon>Spermatophyta</taxon>
        <taxon>Magnoliopsida</taxon>
        <taxon>Ranunculales</taxon>
        <taxon>Papaveraceae</taxon>
        <taxon>Papaveroideae</taxon>
        <taxon>Papaver</taxon>
    </lineage>
</organism>
<dbReference type="AlphaFoldDB" id="A0AAD4T585"/>
<accession>A0AAD4T585</accession>
<comment type="caution">
    <text evidence="2">The sequence shown here is derived from an EMBL/GenBank/DDBJ whole genome shotgun (WGS) entry which is preliminary data.</text>
</comment>
<evidence type="ECO:0000313" key="3">
    <source>
        <dbReference type="Proteomes" id="UP001202328"/>
    </source>
</evidence>
<name>A0AAD4T585_9MAGN</name>
<feature type="compositionally biased region" description="Polar residues" evidence="1">
    <location>
        <begin position="1"/>
        <end position="15"/>
    </location>
</feature>
<feature type="non-terminal residue" evidence="2">
    <location>
        <position position="64"/>
    </location>
</feature>
<feature type="region of interest" description="Disordered" evidence="1">
    <location>
        <begin position="1"/>
        <end position="20"/>
    </location>
</feature>
<sequence>RREISVSDNSSVATDNRSKPACQKDSFNFLTKYLATFSSDDANIMSEAKGGAVRAVMEFVKNLI</sequence>
<dbReference type="EMBL" id="JAJJMB010005545">
    <property type="protein sequence ID" value="KAI3938447.1"/>
    <property type="molecule type" value="Genomic_DNA"/>
</dbReference>
<gene>
    <name evidence="2" type="ORF">MKW98_015346</name>
</gene>